<keyword evidence="2" id="KW-1185">Reference proteome</keyword>
<accession>A0A392VM68</accession>
<name>A0A392VM68_9FABA</name>
<proteinExistence type="predicted"/>
<dbReference type="EMBL" id="LXQA011196586">
    <property type="protein sequence ID" value="MCI88573.1"/>
    <property type="molecule type" value="Genomic_DNA"/>
</dbReference>
<reference evidence="1 2" key="1">
    <citation type="journal article" date="2018" name="Front. Plant Sci.">
        <title>Red Clover (Trifolium pratense) and Zigzag Clover (T. medium) - A Picture of Genomic Similarities and Differences.</title>
        <authorList>
            <person name="Dluhosova J."/>
            <person name="Istvanek J."/>
            <person name="Nedelnik J."/>
            <person name="Repkova J."/>
        </authorList>
    </citation>
    <scope>NUCLEOTIDE SEQUENCE [LARGE SCALE GENOMIC DNA]</scope>
    <source>
        <strain evidence="2">cv. 10/8</strain>
        <tissue evidence="1">Leaf</tissue>
    </source>
</reference>
<sequence>MDALTPERLGRALEDKWMIMPDMRFLIAQ</sequence>
<organism evidence="1 2">
    <name type="scientific">Trifolium medium</name>
    <dbReference type="NCBI Taxonomy" id="97028"/>
    <lineage>
        <taxon>Eukaryota</taxon>
        <taxon>Viridiplantae</taxon>
        <taxon>Streptophyta</taxon>
        <taxon>Embryophyta</taxon>
        <taxon>Tracheophyta</taxon>
        <taxon>Spermatophyta</taxon>
        <taxon>Magnoliopsida</taxon>
        <taxon>eudicotyledons</taxon>
        <taxon>Gunneridae</taxon>
        <taxon>Pentapetalae</taxon>
        <taxon>rosids</taxon>
        <taxon>fabids</taxon>
        <taxon>Fabales</taxon>
        <taxon>Fabaceae</taxon>
        <taxon>Papilionoideae</taxon>
        <taxon>50 kb inversion clade</taxon>
        <taxon>NPAAA clade</taxon>
        <taxon>Hologalegina</taxon>
        <taxon>IRL clade</taxon>
        <taxon>Trifolieae</taxon>
        <taxon>Trifolium</taxon>
    </lineage>
</organism>
<evidence type="ECO:0000313" key="1">
    <source>
        <dbReference type="EMBL" id="MCI88573.1"/>
    </source>
</evidence>
<evidence type="ECO:0000313" key="2">
    <source>
        <dbReference type="Proteomes" id="UP000265520"/>
    </source>
</evidence>
<protein>
    <submittedName>
        <fullName evidence="1">Uncharacterized protein</fullName>
    </submittedName>
</protein>
<comment type="caution">
    <text evidence="1">The sequence shown here is derived from an EMBL/GenBank/DDBJ whole genome shotgun (WGS) entry which is preliminary data.</text>
</comment>
<dbReference type="Proteomes" id="UP000265520">
    <property type="component" value="Unassembled WGS sequence"/>
</dbReference>
<feature type="non-terminal residue" evidence="1">
    <location>
        <position position="29"/>
    </location>
</feature>
<dbReference type="AlphaFoldDB" id="A0A392VM68"/>